<organism evidence="3 4">
    <name type="scientific">Amphimedon queenslandica</name>
    <name type="common">Sponge</name>
    <dbReference type="NCBI Taxonomy" id="400682"/>
    <lineage>
        <taxon>Eukaryota</taxon>
        <taxon>Metazoa</taxon>
        <taxon>Porifera</taxon>
        <taxon>Demospongiae</taxon>
        <taxon>Heteroscleromorpha</taxon>
        <taxon>Haplosclerida</taxon>
        <taxon>Niphatidae</taxon>
        <taxon>Amphimedon</taxon>
    </lineage>
</organism>
<dbReference type="InterPro" id="IPR001258">
    <property type="entry name" value="NHL_repeat"/>
</dbReference>
<dbReference type="GO" id="GO:0043161">
    <property type="term" value="P:proteasome-mediated ubiquitin-dependent protein catabolic process"/>
    <property type="evidence" value="ECO:0007669"/>
    <property type="project" value="TreeGrafter"/>
</dbReference>
<evidence type="ECO:0000313" key="3">
    <source>
        <dbReference type="EnsemblMetazoa" id="XP_019849949.1"/>
    </source>
</evidence>
<dbReference type="PANTHER" id="PTHR24104">
    <property type="entry name" value="E3 UBIQUITIN-PROTEIN LIGASE NHLRC1-RELATED"/>
    <property type="match status" value="1"/>
</dbReference>
<dbReference type="GO" id="GO:0061630">
    <property type="term" value="F:ubiquitin protein ligase activity"/>
    <property type="evidence" value="ECO:0007669"/>
    <property type="project" value="TreeGrafter"/>
</dbReference>
<dbReference type="GO" id="GO:0008270">
    <property type="term" value="F:zinc ion binding"/>
    <property type="evidence" value="ECO:0007669"/>
    <property type="project" value="UniProtKB-KW"/>
</dbReference>
<proteinExistence type="predicted"/>
<keyword evidence="1" id="KW-0677">Repeat</keyword>
<dbReference type="InterPro" id="IPR050952">
    <property type="entry name" value="TRIM-NHL_E3_ligases"/>
</dbReference>
<evidence type="ECO:0000256" key="1">
    <source>
        <dbReference type="ARBA" id="ARBA00022737"/>
    </source>
</evidence>
<feature type="repeat" description="NHL" evidence="2">
    <location>
        <begin position="21"/>
        <end position="65"/>
    </location>
</feature>
<dbReference type="PANTHER" id="PTHR24104:SF25">
    <property type="entry name" value="PROTEIN LIN-41"/>
    <property type="match status" value="1"/>
</dbReference>
<dbReference type="CDD" id="cd05819">
    <property type="entry name" value="NHL"/>
    <property type="match status" value="1"/>
</dbReference>
<dbReference type="AlphaFoldDB" id="A0AAN0IYV4"/>
<dbReference type="PROSITE" id="PS51125">
    <property type="entry name" value="NHL"/>
    <property type="match status" value="2"/>
</dbReference>
<dbReference type="EnsemblMetazoa" id="XM_019994390.1">
    <property type="protein sequence ID" value="XP_019849949.1"/>
    <property type="gene ID" value="LOC109580833"/>
</dbReference>
<dbReference type="Gene3D" id="2.120.10.30">
    <property type="entry name" value="TolB, C-terminal domain"/>
    <property type="match status" value="1"/>
</dbReference>
<dbReference type="InterPro" id="IPR011042">
    <property type="entry name" value="6-blade_b-propeller_TolB-like"/>
</dbReference>
<evidence type="ECO:0000256" key="2">
    <source>
        <dbReference type="PROSITE-ProRule" id="PRU00504"/>
    </source>
</evidence>
<dbReference type="GeneID" id="109580833"/>
<name>A0AAN0IYV4_AMPQE</name>
<reference evidence="4" key="1">
    <citation type="journal article" date="2010" name="Nature">
        <title>The Amphimedon queenslandica genome and the evolution of animal complexity.</title>
        <authorList>
            <person name="Srivastava M."/>
            <person name="Simakov O."/>
            <person name="Chapman J."/>
            <person name="Fahey B."/>
            <person name="Gauthier M.E."/>
            <person name="Mitros T."/>
            <person name="Richards G.S."/>
            <person name="Conaco C."/>
            <person name="Dacre M."/>
            <person name="Hellsten U."/>
            <person name="Larroux C."/>
            <person name="Putnam N.H."/>
            <person name="Stanke M."/>
            <person name="Adamska M."/>
            <person name="Darling A."/>
            <person name="Degnan S.M."/>
            <person name="Oakley T.H."/>
            <person name="Plachetzki D.C."/>
            <person name="Zhai Y."/>
            <person name="Adamski M."/>
            <person name="Calcino A."/>
            <person name="Cummins S.F."/>
            <person name="Goodstein D.M."/>
            <person name="Harris C."/>
            <person name="Jackson D.J."/>
            <person name="Leys S.P."/>
            <person name="Shu S."/>
            <person name="Woodcroft B.J."/>
            <person name="Vervoort M."/>
            <person name="Kosik K.S."/>
            <person name="Manning G."/>
            <person name="Degnan B.M."/>
            <person name="Rokhsar D.S."/>
        </authorList>
    </citation>
    <scope>NUCLEOTIDE SEQUENCE [LARGE SCALE GENOMIC DNA]</scope>
</reference>
<dbReference type="RefSeq" id="XP_019849949.1">
    <property type="nucleotide sequence ID" value="XM_019994390.1"/>
</dbReference>
<dbReference type="SUPFAM" id="SSF101898">
    <property type="entry name" value="NHL repeat"/>
    <property type="match status" value="1"/>
</dbReference>
<keyword evidence="4" id="KW-1185">Reference proteome</keyword>
<feature type="repeat" description="NHL" evidence="2">
    <location>
        <begin position="1"/>
        <end position="17"/>
    </location>
</feature>
<evidence type="ECO:0000313" key="4">
    <source>
        <dbReference type="Proteomes" id="UP000007879"/>
    </source>
</evidence>
<sequence length="133" mass="14397">MYVADTYNHRIQKFSPGGKFVSQFGSKGSGPGQLILPIGITIDTAATGLVYVGDGNHHISVFTSDGVFVRKFGSEGNNIDHIKYPFGLTFDKDGLLYVCDCRCISRRPGEYSRNINEATGAVAILVGPIHTEN</sequence>
<dbReference type="GO" id="GO:0000209">
    <property type="term" value="P:protein polyubiquitination"/>
    <property type="evidence" value="ECO:0007669"/>
    <property type="project" value="TreeGrafter"/>
</dbReference>
<protein>
    <submittedName>
        <fullName evidence="3">Uncharacterized protein</fullName>
    </submittedName>
</protein>
<dbReference type="KEGG" id="aqu:109580833"/>
<dbReference type="Proteomes" id="UP000007879">
    <property type="component" value="Unassembled WGS sequence"/>
</dbReference>
<accession>A0AAN0IYV4</accession>
<reference evidence="3" key="2">
    <citation type="submission" date="2024-06" db="UniProtKB">
        <authorList>
            <consortium name="EnsemblMetazoa"/>
        </authorList>
    </citation>
    <scope>IDENTIFICATION</scope>
</reference>